<dbReference type="Proteomes" id="UP001163336">
    <property type="component" value="Chromosome"/>
</dbReference>
<proteinExistence type="predicted"/>
<dbReference type="EMBL" id="AP026966">
    <property type="protein sequence ID" value="BDT59047.1"/>
    <property type="molecule type" value="Genomic_DNA"/>
</dbReference>
<accession>A0ABM8C727</accession>
<evidence type="ECO:0000313" key="2">
    <source>
        <dbReference type="Proteomes" id="UP001163336"/>
    </source>
</evidence>
<dbReference type="Pfam" id="PF11159">
    <property type="entry name" value="DUF2939"/>
    <property type="match status" value="1"/>
</dbReference>
<evidence type="ECO:0008006" key="3">
    <source>
        <dbReference type="Google" id="ProtNLM"/>
    </source>
</evidence>
<organism evidence="1 2">
    <name type="scientific">Massilia varians</name>
    <dbReference type="NCBI Taxonomy" id="457921"/>
    <lineage>
        <taxon>Bacteria</taxon>
        <taxon>Pseudomonadati</taxon>
        <taxon>Pseudomonadota</taxon>
        <taxon>Betaproteobacteria</taxon>
        <taxon>Burkholderiales</taxon>
        <taxon>Oxalobacteraceae</taxon>
        <taxon>Telluria group</taxon>
        <taxon>Massilia</taxon>
    </lineage>
</organism>
<reference evidence="1" key="1">
    <citation type="submission" date="2022-11" db="EMBL/GenBank/DDBJ databases">
        <title>Isolation and characterization of PLA-degrading bacterium Massilia sp. from Antarctic soil.</title>
        <authorList>
            <person name="Sato K."/>
            <person name="Gomez-Fuentes C."/>
            <person name="Ahmad S.A."/>
            <person name="Zulkharnain A."/>
        </authorList>
    </citation>
    <scope>NUCLEOTIDE SEQUENCE</scope>
    <source>
        <strain evidence="1">N-3</strain>
    </source>
</reference>
<gene>
    <name evidence="1" type="ORF">MasN3_25410</name>
</gene>
<sequence>MKTKPLAIGAGIAVATLAVATWASPHWQLYRMFSAVEARDAAALSRYVDYPKLRESVKRQVMQRLGADGGPDAPGANPFASFGRAMALAVIDPVVDAAVSPAGVAAMLEAGEIRVQPEPQGPPPGGDAPREKLNYGLSYRDWNQVLVERVDGGGLAFVLDRHGLWNWKLAGVELREE</sequence>
<name>A0ABM8C727_9BURK</name>
<evidence type="ECO:0000313" key="1">
    <source>
        <dbReference type="EMBL" id="BDT59047.1"/>
    </source>
</evidence>
<keyword evidence="2" id="KW-1185">Reference proteome</keyword>
<protein>
    <recommendedName>
        <fullName evidence="3">DUF2939 domain-containing protein</fullName>
    </recommendedName>
</protein>
<dbReference type="InterPro" id="IPR021330">
    <property type="entry name" value="DUF2939"/>
</dbReference>
<dbReference type="RefSeq" id="WP_281907573.1">
    <property type="nucleotide sequence ID" value="NZ_AP026966.1"/>
</dbReference>